<gene>
    <name evidence="1" type="ORF">F4821DRAFT_218075</name>
</gene>
<keyword evidence="2" id="KW-1185">Reference proteome</keyword>
<comment type="caution">
    <text evidence="1">The sequence shown here is derived from an EMBL/GenBank/DDBJ whole genome shotgun (WGS) entry which is preliminary data.</text>
</comment>
<evidence type="ECO:0000313" key="2">
    <source>
        <dbReference type="Proteomes" id="UP001497680"/>
    </source>
</evidence>
<sequence length="793" mass="90063">MEIYMSVRDTFYAAKVTRASIRSNDGGYIWTPERPTEDFQLLSQNQIHWRLSYGQRHEGRFPVLAGDHGADFAIDRHAHEATANHDFDAEQDLCMQCGDIDLRGLFGLSRKRYKLGSLESMISCQKCPLCRLITKGIELQTLRSVSEIVRQHNNSHLVLTSLPVVLPVGNRKERVYELVVYIIEQHNMLVSLVRFRLLHEDCSVVGKLPHFYGRRINRNHSLELARKWLQHCEEQHSCLATGLGSSSISSVPSPQLFLVDVRKNCLVQSTTKARYVALSYVWSKDESLKLSTSNIVSLQQPGALRVARPPIASVIAEAMHIVEKIGETYLWVDALCIVQDDNGMTSGLVDSMDQVYGYAVLTIIAGTVNGATLGAHRDGCSSQAIEKVQGLRLVSALPDIKTVTSRSRWSTRAWTFQEAILSRRCLIFTEQQLYFRCLIDYCCEDVIEGSSRKVDLHPARPQVPLSSLESLLSPSLQNRMEGKAFEKYVLLIREYSSRQMTFPNDVIRAFTGIANALGKYYSGHGFLLGLPQEIFDLAMLWYHTAPAKRRGAIAFKEVESVECDWPSWSWTRWITSIDYEDQHVRTSGTSSLRTCIIWYRLKDSCSLVRVPSIFSVIEEDDPDFSLGMLYSKLPLLRARPTRLVFWAYVVNIHTTITEQPIAEFLSEYLQTLPCFTLLDPSGDSCGFVSVSDREWATLNMKSEGESRECSLIILSISPQEPESEKYFHKNFFHGKYNIKATGGEPWCFFNIMLVEWIEDVAYRRGLGRLHQDSVFGVDGIELGKCQRKIVVLD</sequence>
<proteinExistence type="predicted"/>
<protein>
    <submittedName>
        <fullName evidence="1">Heterokaryon incompatibility protein-domain-containing protein</fullName>
    </submittedName>
</protein>
<accession>A0ACC0CPE4</accession>
<organism evidence="1 2">
    <name type="scientific">Hypoxylon rubiginosum</name>
    <dbReference type="NCBI Taxonomy" id="110542"/>
    <lineage>
        <taxon>Eukaryota</taxon>
        <taxon>Fungi</taxon>
        <taxon>Dikarya</taxon>
        <taxon>Ascomycota</taxon>
        <taxon>Pezizomycotina</taxon>
        <taxon>Sordariomycetes</taxon>
        <taxon>Xylariomycetidae</taxon>
        <taxon>Xylariales</taxon>
        <taxon>Hypoxylaceae</taxon>
        <taxon>Hypoxylon</taxon>
    </lineage>
</organism>
<dbReference type="EMBL" id="MU394374">
    <property type="protein sequence ID" value="KAI6082294.1"/>
    <property type="molecule type" value="Genomic_DNA"/>
</dbReference>
<dbReference type="Proteomes" id="UP001497680">
    <property type="component" value="Unassembled WGS sequence"/>
</dbReference>
<evidence type="ECO:0000313" key="1">
    <source>
        <dbReference type="EMBL" id="KAI6082294.1"/>
    </source>
</evidence>
<reference evidence="1 2" key="1">
    <citation type="journal article" date="2022" name="New Phytol.">
        <title>Ecological generalism drives hyperdiversity of secondary metabolite gene clusters in xylarialean endophytes.</title>
        <authorList>
            <person name="Franco M.E.E."/>
            <person name="Wisecaver J.H."/>
            <person name="Arnold A.E."/>
            <person name="Ju Y.M."/>
            <person name="Slot J.C."/>
            <person name="Ahrendt S."/>
            <person name="Moore L.P."/>
            <person name="Eastman K.E."/>
            <person name="Scott K."/>
            <person name="Konkel Z."/>
            <person name="Mondo S.J."/>
            <person name="Kuo A."/>
            <person name="Hayes R.D."/>
            <person name="Haridas S."/>
            <person name="Andreopoulos B."/>
            <person name="Riley R."/>
            <person name="LaButti K."/>
            <person name="Pangilinan J."/>
            <person name="Lipzen A."/>
            <person name="Amirebrahimi M."/>
            <person name="Yan J."/>
            <person name="Adam C."/>
            <person name="Keymanesh K."/>
            <person name="Ng V."/>
            <person name="Louie K."/>
            <person name="Northen T."/>
            <person name="Drula E."/>
            <person name="Henrissat B."/>
            <person name="Hsieh H.M."/>
            <person name="Youens-Clark K."/>
            <person name="Lutzoni F."/>
            <person name="Miadlikowska J."/>
            <person name="Eastwood D.C."/>
            <person name="Hamelin R.C."/>
            <person name="Grigoriev I.V."/>
            <person name="U'Ren J.M."/>
        </authorList>
    </citation>
    <scope>NUCLEOTIDE SEQUENCE [LARGE SCALE GENOMIC DNA]</scope>
    <source>
        <strain evidence="1 2">ER1909</strain>
    </source>
</reference>
<name>A0ACC0CPE4_9PEZI</name>